<evidence type="ECO:0000313" key="1">
    <source>
        <dbReference type="EMBL" id="MDR7353626.1"/>
    </source>
</evidence>
<gene>
    <name evidence="1" type="ORF">J2S37_000164</name>
</gene>
<dbReference type="RefSeq" id="WP_277104528.1">
    <property type="nucleotide sequence ID" value="NZ_BAAAJS010000013.1"/>
</dbReference>
<evidence type="ECO:0000313" key="2">
    <source>
        <dbReference type="Proteomes" id="UP001183619"/>
    </source>
</evidence>
<comment type="caution">
    <text evidence="1">The sequence shown here is derived from an EMBL/GenBank/DDBJ whole genome shotgun (WGS) entry which is preliminary data.</text>
</comment>
<evidence type="ECO:0008006" key="3">
    <source>
        <dbReference type="Google" id="ProtNLM"/>
    </source>
</evidence>
<sequence length="248" mass="28288">MSNAHSQLLYVSQTLDDEFNALMIEYDRSRLSVLSNVEESDEDIRTLSWALKLSEATTRLYVRSVKLLRDHAPRVFAYLMDTGVFSLDKVAAIARPLLVLIPSQVEMNQEHILHAIVPKKEGQTVPQPSSLSRAVRSTMASVIHDYPVETRKKDLNTVVVSHDRAGNTKVQLTMEPERARPWLELFEKIANKLTCRVEEAIERVLTAEPHAISSMLVCADDSNSKQRIPRKAKKRLKNYHRELFEKVA</sequence>
<keyword evidence="2" id="KW-1185">Reference proteome</keyword>
<dbReference type="EMBL" id="JAVDYF010000001">
    <property type="protein sequence ID" value="MDR7353626.1"/>
    <property type="molecule type" value="Genomic_DNA"/>
</dbReference>
<proteinExistence type="predicted"/>
<dbReference type="Proteomes" id="UP001183619">
    <property type="component" value="Unassembled WGS sequence"/>
</dbReference>
<protein>
    <recommendedName>
        <fullName evidence="3">DUF222 domain-containing protein</fullName>
    </recommendedName>
</protein>
<name>A0ABU2B4U2_9CORY</name>
<organism evidence="1 2">
    <name type="scientific">Corynebacterium felinum</name>
    <dbReference type="NCBI Taxonomy" id="131318"/>
    <lineage>
        <taxon>Bacteria</taxon>
        <taxon>Bacillati</taxon>
        <taxon>Actinomycetota</taxon>
        <taxon>Actinomycetes</taxon>
        <taxon>Mycobacteriales</taxon>
        <taxon>Corynebacteriaceae</taxon>
        <taxon>Corynebacterium</taxon>
    </lineage>
</organism>
<accession>A0ABU2B4U2</accession>
<reference evidence="1 2" key="1">
    <citation type="submission" date="2023-07" db="EMBL/GenBank/DDBJ databases">
        <title>Sequencing the genomes of 1000 actinobacteria strains.</title>
        <authorList>
            <person name="Klenk H.-P."/>
        </authorList>
    </citation>
    <scope>NUCLEOTIDE SEQUENCE [LARGE SCALE GENOMIC DNA]</scope>
    <source>
        <strain evidence="1 2">DSM 44508</strain>
    </source>
</reference>